<keyword evidence="2" id="KW-0805">Transcription regulation</keyword>
<keyword evidence="3" id="KW-0731">Sigma factor</keyword>
<comment type="caution">
    <text evidence="8">The sequence shown here is derived from an EMBL/GenBank/DDBJ whole genome shotgun (WGS) entry which is preliminary data.</text>
</comment>
<keyword evidence="5" id="KW-0804">Transcription</keyword>
<evidence type="ECO:0000259" key="6">
    <source>
        <dbReference type="Pfam" id="PF04542"/>
    </source>
</evidence>
<dbReference type="SUPFAM" id="SSF88659">
    <property type="entry name" value="Sigma3 and sigma4 domains of RNA polymerase sigma factors"/>
    <property type="match status" value="1"/>
</dbReference>
<dbReference type="PANTHER" id="PTHR43133:SF8">
    <property type="entry name" value="RNA POLYMERASE SIGMA FACTOR HI_1459-RELATED"/>
    <property type="match status" value="1"/>
</dbReference>
<comment type="similarity">
    <text evidence="1">Belongs to the sigma-70 factor family. ECF subfamily.</text>
</comment>
<dbReference type="RefSeq" id="WP_041099331.1">
    <property type="nucleotide sequence ID" value="NZ_BSSZ01000003.1"/>
</dbReference>
<dbReference type="NCBIfam" id="TIGR02937">
    <property type="entry name" value="sigma70-ECF"/>
    <property type="match status" value="1"/>
</dbReference>
<evidence type="ECO:0000256" key="5">
    <source>
        <dbReference type="ARBA" id="ARBA00023163"/>
    </source>
</evidence>
<dbReference type="Proteomes" id="UP000031982">
    <property type="component" value="Unassembled WGS sequence"/>
</dbReference>
<dbReference type="InterPro" id="IPR014284">
    <property type="entry name" value="RNA_pol_sigma-70_dom"/>
</dbReference>
<keyword evidence="4" id="KW-0238">DNA-binding</keyword>
<dbReference type="Gene3D" id="1.10.10.10">
    <property type="entry name" value="Winged helix-like DNA-binding domain superfamily/Winged helix DNA-binding domain"/>
    <property type="match status" value="1"/>
</dbReference>
<dbReference type="InterPro" id="IPR036388">
    <property type="entry name" value="WH-like_DNA-bd_sf"/>
</dbReference>
<evidence type="ECO:0000256" key="3">
    <source>
        <dbReference type="ARBA" id="ARBA00023082"/>
    </source>
</evidence>
<feature type="domain" description="RNA polymerase sigma-70 region 2" evidence="6">
    <location>
        <begin position="21"/>
        <end position="87"/>
    </location>
</feature>
<dbReference type="SUPFAM" id="SSF88946">
    <property type="entry name" value="Sigma2 domain of RNA polymerase sigma factors"/>
    <property type="match status" value="1"/>
</dbReference>
<gene>
    <name evidence="8" type="ORF">SD77_0025</name>
</gene>
<feature type="domain" description="RNA polymerase sigma factor 70 region 4 type 2" evidence="7">
    <location>
        <begin position="117"/>
        <end position="169"/>
    </location>
</feature>
<dbReference type="Gene3D" id="1.10.1740.10">
    <property type="match status" value="1"/>
</dbReference>
<dbReference type="InterPro" id="IPR007627">
    <property type="entry name" value="RNA_pol_sigma70_r2"/>
</dbReference>
<protein>
    <submittedName>
        <fullName evidence="8">RNA polymerase sigma factor SigZ</fullName>
    </submittedName>
</protein>
<dbReference type="EMBL" id="JXLP01000001">
    <property type="protein sequence ID" value="KIL80177.1"/>
    <property type="molecule type" value="Genomic_DNA"/>
</dbReference>
<reference evidence="8 9" key="1">
    <citation type="submission" date="2015-01" db="EMBL/GenBank/DDBJ databases">
        <title>Genome Assembly of Bacillus badius MTCC 1458.</title>
        <authorList>
            <person name="Verma A."/>
            <person name="Khatri I."/>
            <person name="Mual P."/>
            <person name="Subramanian S."/>
            <person name="Krishnamurthi S."/>
        </authorList>
    </citation>
    <scope>NUCLEOTIDE SEQUENCE [LARGE SCALE GENOMIC DNA]</scope>
    <source>
        <strain evidence="8 9">MTCC 1458</strain>
    </source>
</reference>
<evidence type="ECO:0000256" key="1">
    <source>
        <dbReference type="ARBA" id="ARBA00010641"/>
    </source>
</evidence>
<dbReference type="InterPro" id="IPR013249">
    <property type="entry name" value="RNA_pol_sigma70_r4_t2"/>
</dbReference>
<organism evidence="8 9">
    <name type="scientific">Bacillus badius</name>
    <dbReference type="NCBI Taxonomy" id="1455"/>
    <lineage>
        <taxon>Bacteria</taxon>
        <taxon>Bacillati</taxon>
        <taxon>Bacillota</taxon>
        <taxon>Bacilli</taxon>
        <taxon>Bacillales</taxon>
        <taxon>Bacillaceae</taxon>
        <taxon>Pseudobacillus</taxon>
    </lineage>
</organism>
<keyword evidence="9" id="KW-1185">Reference proteome</keyword>
<dbReference type="InterPro" id="IPR013325">
    <property type="entry name" value="RNA_pol_sigma_r2"/>
</dbReference>
<name>A0ABR5AZK7_BACBA</name>
<dbReference type="PANTHER" id="PTHR43133">
    <property type="entry name" value="RNA POLYMERASE ECF-TYPE SIGMA FACTO"/>
    <property type="match status" value="1"/>
</dbReference>
<dbReference type="Pfam" id="PF04542">
    <property type="entry name" value="Sigma70_r2"/>
    <property type="match status" value="1"/>
</dbReference>
<dbReference type="Pfam" id="PF08281">
    <property type="entry name" value="Sigma70_r4_2"/>
    <property type="match status" value="1"/>
</dbReference>
<proteinExistence type="inferred from homology"/>
<accession>A0ABR5AZK7</accession>
<evidence type="ECO:0000256" key="2">
    <source>
        <dbReference type="ARBA" id="ARBA00023015"/>
    </source>
</evidence>
<evidence type="ECO:0000313" key="9">
    <source>
        <dbReference type="Proteomes" id="UP000031982"/>
    </source>
</evidence>
<sequence length="174" mass="20577">MDETIIVKQIVRKKEIGLELLIDHYAGLITSIVRRHLGSLRMYEEECVNDVLLSIWKNIGSFNHKQNSFKNWVGAIAKYKAIDYKRKYMKDRQTISLSDTEPPSSADSALLQQELQEEIDELLSHLNEKDRELFKKYYLEDIQLDEIAHRTHTTKDNLYNRLSRGRKKLKEIIR</sequence>
<evidence type="ECO:0000256" key="4">
    <source>
        <dbReference type="ARBA" id="ARBA00023125"/>
    </source>
</evidence>
<dbReference type="InterPro" id="IPR013324">
    <property type="entry name" value="RNA_pol_sigma_r3/r4-like"/>
</dbReference>
<dbReference type="InterPro" id="IPR039425">
    <property type="entry name" value="RNA_pol_sigma-70-like"/>
</dbReference>
<evidence type="ECO:0000313" key="8">
    <source>
        <dbReference type="EMBL" id="KIL80177.1"/>
    </source>
</evidence>
<evidence type="ECO:0000259" key="7">
    <source>
        <dbReference type="Pfam" id="PF08281"/>
    </source>
</evidence>
<dbReference type="GeneID" id="92775163"/>